<comment type="caution">
    <text evidence="2">The sequence shown here is derived from an EMBL/GenBank/DDBJ whole genome shotgun (WGS) entry which is preliminary data.</text>
</comment>
<evidence type="ECO:0000259" key="1">
    <source>
        <dbReference type="Pfam" id="PF08241"/>
    </source>
</evidence>
<evidence type="ECO:0000313" key="3">
    <source>
        <dbReference type="Proteomes" id="UP000178272"/>
    </source>
</evidence>
<dbReference type="CDD" id="cd02440">
    <property type="entry name" value="AdoMet_MTases"/>
    <property type="match status" value="1"/>
</dbReference>
<name>A0A1G1VA85_9BACT</name>
<dbReference type="GO" id="GO:0008757">
    <property type="term" value="F:S-adenosylmethionine-dependent methyltransferase activity"/>
    <property type="evidence" value="ECO:0007669"/>
    <property type="project" value="InterPro"/>
</dbReference>
<dbReference type="EMBL" id="MHCA01000025">
    <property type="protein sequence ID" value="OGY12177.1"/>
    <property type="molecule type" value="Genomic_DNA"/>
</dbReference>
<dbReference type="Pfam" id="PF08241">
    <property type="entry name" value="Methyltransf_11"/>
    <property type="match status" value="1"/>
</dbReference>
<proteinExistence type="predicted"/>
<dbReference type="AlphaFoldDB" id="A0A1G1VA85"/>
<dbReference type="InterPro" id="IPR029063">
    <property type="entry name" value="SAM-dependent_MTases_sf"/>
</dbReference>
<dbReference type="Proteomes" id="UP000178272">
    <property type="component" value="Unassembled WGS sequence"/>
</dbReference>
<dbReference type="PANTHER" id="PTHR43591">
    <property type="entry name" value="METHYLTRANSFERASE"/>
    <property type="match status" value="1"/>
</dbReference>
<organism evidence="2 3">
    <name type="scientific">Candidatus Blackburnbacteria bacterium RIFCSPHIGHO2_12_FULL_41_13b</name>
    <dbReference type="NCBI Taxonomy" id="1797517"/>
    <lineage>
        <taxon>Bacteria</taxon>
        <taxon>Candidatus Blackburniibacteriota</taxon>
    </lineage>
</organism>
<evidence type="ECO:0000313" key="2">
    <source>
        <dbReference type="EMBL" id="OGY12177.1"/>
    </source>
</evidence>
<sequence length="274" mass="31746">MDKHFQGSQGVWGEVFTNRDLSYSEDAQTQGKLFEIVKVRFLQSIFPKYGKMLEVGCGTAFVSLYFTKRGFTAHCLDSNQEILNTAEENFKNEKTRGKFVLGDAERLPFENNEFDVVTSFGLLEHFANPKKAISEMVRVTKKGGLVFADIVPSRFSVQTFGNVFNFIVTLGYWIFRGNWEKGLEKAKRNFQPLYFENSLSWADYKKIFQLAGLKSMQIRGNRPFPRLTLPVFADKLYARLLKKAQPAWYNFDQSNSEFARFWGAGYWLWGRKMV</sequence>
<feature type="domain" description="Methyltransferase type 11" evidence="1">
    <location>
        <begin position="53"/>
        <end position="147"/>
    </location>
</feature>
<protein>
    <recommendedName>
        <fullName evidence="1">Methyltransferase type 11 domain-containing protein</fullName>
    </recommendedName>
</protein>
<dbReference type="STRING" id="1797517.A3F61_02750"/>
<dbReference type="SUPFAM" id="SSF53335">
    <property type="entry name" value="S-adenosyl-L-methionine-dependent methyltransferases"/>
    <property type="match status" value="1"/>
</dbReference>
<dbReference type="InterPro" id="IPR013216">
    <property type="entry name" value="Methyltransf_11"/>
</dbReference>
<accession>A0A1G1VA85</accession>
<gene>
    <name evidence="2" type="ORF">A3F61_02750</name>
</gene>
<dbReference type="Gene3D" id="3.40.50.150">
    <property type="entry name" value="Vaccinia Virus protein VP39"/>
    <property type="match status" value="1"/>
</dbReference>
<reference evidence="2 3" key="1">
    <citation type="journal article" date="2016" name="Nat. Commun.">
        <title>Thousands of microbial genomes shed light on interconnected biogeochemical processes in an aquifer system.</title>
        <authorList>
            <person name="Anantharaman K."/>
            <person name="Brown C.T."/>
            <person name="Hug L.A."/>
            <person name="Sharon I."/>
            <person name="Castelle C.J."/>
            <person name="Probst A.J."/>
            <person name="Thomas B.C."/>
            <person name="Singh A."/>
            <person name="Wilkins M.J."/>
            <person name="Karaoz U."/>
            <person name="Brodie E.L."/>
            <person name="Williams K.H."/>
            <person name="Hubbard S.S."/>
            <person name="Banfield J.F."/>
        </authorList>
    </citation>
    <scope>NUCLEOTIDE SEQUENCE [LARGE SCALE GENOMIC DNA]</scope>
</reference>